<dbReference type="PANTHER" id="PTHR12526:SF630">
    <property type="entry name" value="GLYCOSYLTRANSFERASE"/>
    <property type="match status" value="1"/>
</dbReference>
<dbReference type="InterPro" id="IPR028098">
    <property type="entry name" value="Glyco_trans_4-like_N"/>
</dbReference>
<dbReference type="PANTHER" id="PTHR12526">
    <property type="entry name" value="GLYCOSYLTRANSFERASE"/>
    <property type="match status" value="1"/>
</dbReference>
<evidence type="ECO:0000313" key="3">
    <source>
        <dbReference type="EMBL" id="SCM77652.1"/>
    </source>
</evidence>
<gene>
    <name evidence="3" type="ORF">KL86PLE_41457</name>
</gene>
<proteinExistence type="predicted"/>
<dbReference type="Gene3D" id="3.40.50.2000">
    <property type="entry name" value="Glycogen Phosphorylase B"/>
    <property type="match status" value="2"/>
</dbReference>
<dbReference type="AlphaFoldDB" id="A0A212LJD7"/>
<dbReference type="CDD" id="cd03811">
    <property type="entry name" value="GT4_GT28_WabH-like"/>
    <property type="match status" value="1"/>
</dbReference>
<dbReference type="SUPFAM" id="SSF53756">
    <property type="entry name" value="UDP-Glycosyltransferase/glycogen phosphorylase"/>
    <property type="match status" value="1"/>
</dbReference>
<dbReference type="Pfam" id="PF13439">
    <property type="entry name" value="Glyco_transf_4"/>
    <property type="match status" value="1"/>
</dbReference>
<feature type="domain" description="Glycosyl transferase family 1" evidence="1">
    <location>
        <begin position="191"/>
        <end position="340"/>
    </location>
</feature>
<keyword evidence="3" id="KW-0808">Transferase</keyword>
<protein>
    <submittedName>
        <fullName evidence="3">Glycosyl transferase, group 1</fullName>
    </submittedName>
</protein>
<dbReference type="Pfam" id="PF00534">
    <property type="entry name" value="Glycos_transf_1"/>
    <property type="match status" value="1"/>
</dbReference>
<dbReference type="RefSeq" id="WP_288197485.1">
    <property type="nucleotide sequence ID" value="NZ_LT608334.1"/>
</dbReference>
<sequence length="367" mass="40340">MNDPVRLSIFLPSLYGGGAERVMVMLANAIAEKEIMVDLVVARAYGQYGKYVSDVSTNVRFIDLKARRLITAFPALIRYMRKEKPTTMLSAINMANLLAIVARKIANPQMRLVISERNTIAQAARAGSLRDRLLPLLMRLTYPKADAIIAISHGVAQDVLKYTGMKDEKTYVIHNPIDLEAVTSLALRDQDLPSDLPSPLIIAVGRLETQKDYPTLIEAFRQLTQKRVAHLTILGEGGLREEIQALIDKAEIADYVTMPGFVANPFAWMRKANLFVLSSAWEGFGNVLVEAMACGTSIVSTHCPGGPTEILEGGKWGRLVPVGDPEALAKAMDDALKDANPPDVELRARQFGLDEAVRKYLNVIVGN</sequence>
<evidence type="ECO:0000259" key="2">
    <source>
        <dbReference type="Pfam" id="PF13439"/>
    </source>
</evidence>
<name>A0A212LJD7_9HYPH</name>
<organism evidence="3">
    <name type="scientific">uncultured Pleomorphomonas sp</name>
    <dbReference type="NCBI Taxonomy" id="442121"/>
    <lineage>
        <taxon>Bacteria</taxon>
        <taxon>Pseudomonadati</taxon>
        <taxon>Pseudomonadota</taxon>
        <taxon>Alphaproteobacteria</taxon>
        <taxon>Hyphomicrobiales</taxon>
        <taxon>Pleomorphomonadaceae</taxon>
        <taxon>Pleomorphomonas</taxon>
        <taxon>environmental samples</taxon>
    </lineage>
</organism>
<dbReference type="InterPro" id="IPR001296">
    <property type="entry name" value="Glyco_trans_1"/>
</dbReference>
<accession>A0A212LJD7</accession>
<reference evidence="3" key="1">
    <citation type="submission" date="2016-08" db="EMBL/GenBank/DDBJ databases">
        <authorList>
            <person name="Seilhamer J.J."/>
        </authorList>
    </citation>
    <scope>NUCLEOTIDE SEQUENCE</scope>
    <source>
        <strain evidence="3">86</strain>
    </source>
</reference>
<dbReference type="GO" id="GO:0016757">
    <property type="term" value="F:glycosyltransferase activity"/>
    <property type="evidence" value="ECO:0007669"/>
    <property type="project" value="InterPro"/>
</dbReference>
<evidence type="ECO:0000259" key="1">
    <source>
        <dbReference type="Pfam" id="PF00534"/>
    </source>
</evidence>
<feature type="domain" description="Glycosyltransferase subfamily 4-like N-terminal" evidence="2">
    <location>
        <begin position="17"/>
        <end position="180"/>
    </location>
</feature>
<dbReference type="EMBL" id="FMJD01000008">
    <property type="protein sequence ID" value="SCM77652.1"/>
    <property type="molecule type" value="Genomic_DNA"/>
</dbReference>